<evidence type="ECO:0000313" key="5">
    <source>
        <dbReference type="EMBL" id="RCW77541.1"/>
    </source>
</evidence>
<dbReference type="PROSITE" id="PS00041">
    <property type="entry name" value="HTH_ARAC_FAMILY_1"/>
    <property type="match status" value="1"/>
</dbReference>
<dbReference type="Pfam" id="PF12833">
    <property type="entry name" value="HTH_18"/>
    <property type="match status" value="1"/>
</dbReference>
<dbReference type="OrthoDB" id="2237754at2"/>
<dbReference type="InterPro" id="IPR003313">
    <property type="entry name" value="AraC-bd"/>
</dbReference>
<dbReference type="PROSITE" id="PS01124">
    <property type="entry name" value="HTH_ARAC_FAMILY_2"/>
    <property type="match status" value="1"/>
</dbReference>
<dbReference type="Proteomes" id="UP000252585">
    <property type="component" value="Unassembled WGS sequence"/>
</dbReference>
<dbReference type="Gene3D" id="1.10.10.60">
    <property type="entry name" value="Homeodomain-like"/>
    <property type="match status" value="2"/>
</dbReference>
<proteinExistence type="predicted"/>
<dbReference type="PRINTS" id="PR00032">
    <property type="entry name" value="HTHARAC"/>
</dbReference>
<dbReference type="InterPro" id="IPR020449">
    <property type="entry name" value="Tscrpt_reg_AraC-type_HTH"/>
</dbReference>
<gene>
    <name evidence="5" type="ORF">DFR57_101417</name>
</gene>
<evidence type="ECO:0000256" key="2">
    <source>
        <dbReference type="ARBA" id="ARBA00023125"/>
    </source>
</evidence>
<dbReference type="InterPro" id="IPR009057">
    <property type="entry name" value="Homeodomain-like_sf"/>
</dbReference>
<dbReference type="Pfam" id="PF02311">
    <property type="entry name" value="AraC_binding"/>
    <property type="match status" value="1"/>
</dbReference>
<dbReference type="PANTHER" id="PTHR43280">
    <property type="entry name" value="ARAC-FAMILY TRANSCRIPTIONAL REGULATOR"/>
    <property type="match status" value="1"/>
</dbReference>
<reference evidence="5 6" key="1">
    <citation type="submission" date="2018-07" db="EMBL/GenBank/DDBJ databases">
        <title>Genomic Encyclopedia of Type Strains, Phase IV (KMG-IV): sequencing the most valuable type-strain genomes for metagenomic binning, comparative biology and taxonomic classification.</title>
        <authorList>
            <person name="Goeker M."/>
        </authorList>
    </citation>
    <scope>NUCLEOTIDE SEQUENCE [LARGE SCALE GENOMIC DNA]</scope>
    <source>
        <strain evidence="5 6">DSM 27696</strain>
    </source>
</reference>
<organism evidence="5 6">
    <name type="scientific">Saliterribacillus persicus</name>
    <dbReference type="NCBI Taxonomy" id="930114"/>
    <lineage>
        <taxon>Bacteria</taxon>
        <taxon>Bacillati</taxon>
        <taxon>Bacillota</taxon>
        <taxon>Bacilli</taxon>
        <taxon>Bacillales</taxon>
        <taxon>Bacillaceae</taxon>
        <taxon>Saliterribacillus</taxon>
    </lineage>
</organism>
<keyword evidence="1" id="KW-0805">Transcription regulation</keyword>
<evidence type="ECO:0000313" key="6">
    <source>
        <dbReference type="Proteomes" id="UP000252585"/>
    </source>
</evidence>
<sequence length="293" mass="34230">MKNIKLGTYGFKLKGDHQEQMVGLQAFGYEIKTNHDYYWDGLSRKEDGKVIFQYTLSGEGALRLGDEIYTLKKGQAFLVRIPSDHTYYFPRQSEKWEFIYFTIYGKDADYFYEKFTSKAGNVTSIPEKAKPIQFVLRVIEKMQTTGMEGSYQSSSYAYSFMMECLHYLEYGHKNEDGWPVTIKKAVRYMKENYQHAISLEDIVAKSGLSKYHFTRLFKVTVGETPMQFLTKIRINHAIIYMKDNERTIEEIAILVGFSNGNYFSKVFKQMLDVSPSVYRSSENIMPVDHFFLD</sequence>
<dbReference type="PANTHER" id="PTHR43280:SF2">
    <property type="entry name" value="HTH-TYPE TRANSCRIPTIONAL REGULATOR EXSA"/>
    <property type="match status" value="1"/>
</dbReference>
<dbReference type="SUPFAM" id="SSF51215">
    <property type="entry name" value="Regulatory protein AraC"/>
    <property type="match status" value="1"/>
</dbReference>
<keyword evidence="3" id="KW-0804">Transcription</keyword>
<dbReference type="InterPro" id="IPR018060">
    <property type="entry name" value="HTH_AraC"/>
</dbReference>
<dbReference type="InterPro" id="IPR018062">
    <property type="entry name" value="HTH_AraC-typ_CS"/>
</dbReference>
<protein>
    <submittedName>
        <fullName evidence="5">AraC-like DNA-binding protein</fullName>
    </submittedName>
</protein>
<accession>A0A368YBA4</accession>
<comment type="caution">
    <text evidence="5">The sequence shown here is derived from an EMBL/GenBank/DDBJ whole genome shotgun (WGS) entry which is preliminary data.</text>
</comment>
<dbReference type="SMART" id="SM00342">
    <property type="entry name" value="HTH_ARAC"/>
    <property type="match status" value="1"/>
</dbReference>
<dbReference type="EMBL" id="QPJJ01000001">
    <property type="protein sequence ID" value="RCW77541.1"/>
    <property type="molecule type" value="Genomic_DNA"/>
</dbReference>
<dbReference type="InterPro" id="IPR037923">
    <property type="entry name" value="HTH-like"/>
</dbReference>
<evidence type="ECO:0000256" key="3">
    <source>
        <dbReference type="ARBA" id="ARBA00023163"/>
    </source>
</evidence>
<dbReference type="Gene3D" id="2.60.120.280">
    <property type="entry name" value="Regulatory protein AraC"/>
    <property type="match status" value="1"/>
</dbReference>
<keyword evidence="2 5" id="KW-0238">DNA-binding</keyword>
<feature type="domain" description="HTH araC/xylS-type" evidence="4">
    <location>
        <begin position="183"/>
        <end position="281"/>
    </location>
</feature>
<dbReference type="GO" id="GO:0043565">
    <property type="term" value="F:sequence-specific DNA binding"/>
    <property type="evidence" value="ECO:0007669"/>
    <property type="project" value="InterPro"/>
</dbReference>
<evidence type="ECO:0000259" key="4">
    <source>
        <dbReference type="PROSITE" id="PS01124"/>
    </source>
</evidence>
<dbReference type="RefSeq" id="WP_114351463.1">
    <property type="nucleotide sequence ID" value="NZ_QPJJ01000001.1"/>
</dbReference>
<name>A0A368YBA4_9BACI</name>
<keyword evidence="6" id="KW-1185">Reference proteome</keyword>
<dbReference type="GO" id="GO:0003700">
    <property type="term" value="F:DNA-binding transcription factor activity"/>
    <property type="evidence" value="ECO:0007669"/>
    <property type="project" value="InterPro"/>
</dbReference>
<dbReference type="AlphaFoldDB" id="A0A368YBA4"/>
<dbReference type="SUPFAM" id="SSF46689">
    <property type="entry name" value="Homeodomain-like"/>
    <property type="match status" value="2"/>
</dbReference>
<evidence type="ECO:0000256" key="1">
    <source>
        <dbReference type="ARBA" id="ARBA00023015"/>
    </source>
</evidence>